<evidence type="ECO:0000313" key="3">
    <source>
        <dbReference type="Proteomes" id="UP001190700"/>
    </source>
</evidence>
<evidence type="ECO:0000313" key="2">
    <source>
        <dbReference type="EMBL" id="KAK3284149.1"/>
    </source>
</evidence>
<organism evidence="2 3">
    <name type="scientific">Cymbomonas tetramitiformis</name>
    <dbReference type="NCBI Taxonomy" id="36881"/>
    <lineage>
        <taxon>Eukaryota</taxon>
        <taxon>Viridiplantae</taxon>
        <taxon>Chlorophyta</taxon>
        <taxon>Pyramimonadophyceae</taxon>
        <taxon>Pyramimonadales</taxon>
        <taxon>Pyramimonadaceae</taxon>
        <taxon>Cymbomonas</taxon>
    </lineage>
</organism>
<dbReference type="Proteomes" id="UP001190700">
    <property type="component" value="Unassembled WGS sequence"/>
</dbReference>
<name>A0AAE0LGQ5_9CHLO</name>
<sequence length="593" mass="66206">MRGTETAGANQIVALNERLGSGNTVQGTFFSQGAHGGDDSMAMVQCSSQGLTEVTVLDHDESGYCNFETAIHNNDNGGIIQAECVGVHVSNDGFVLYGCHLEAAMQAVADGISLDNLSRVLMDVQNDTSKIMDSVVSSHQKIMLEITYDGDAIQRPKYTLIFAQKVRKSGLTRSVQVADLMDREVSENELKQVLGDTQRGVNLSSSELLVIGKHGMLVAGPNSERHEVFLNAYLGLMARNSFMNHLFQRTFIVVDTLKRIRYLIENYQSDPNSLHNIRTMLSVTSGDIILLTEIQSYLYSQCFNVIVVPPAPPRTDIGATALFEILDMPGTSKRLNRRVHGMRKTINVLKGQLQALEAMADRVSAGMTSRVMEAVEANTKNMDDQYRYNLRASSALDILNVLMAGSLAFSIIDRVHGLYLGVAHEIAWANTFMKPIYNTPFALFALNLGWWGMIGSFIYLLMAHISERASHVLCISFEVNTRLDFKALMVYLETKKVEVEDSQLQSSYQSDSTIESRRNLMYTKKVVWDEVDSIRWRGRPPRIEILVDEEYHHLLSVYIAVNTRQSRITVPEVPHLSAAHSACMLYPLSWTST</sequence>
<dbReference type="EMBL" id="LGRX02002481">
    <property type="protein sequence ID" value="KAK3284149.1"/>
    <property type="molecule type" value="Genomic_DNA"/>
</dbReference>
<dbReference type="AlphaFoldDB" id="A0AAE0LGQ5"/>
<keyword evidence="1" id="KW-1133">Transmembrane helix</keyword>
<keyword evidence="1" id="KW-0812">Transmembrane</keyword>
<keyword evidence="1" id="KW-0472">Membrane</keyword>
<gene>
    <name evidence="2" type="ORF">CYMTET_8192</name>
</gene>
<reference evidence="2 3" key="1">
    <citation type="journal article" date="2015" name="Genome Biol. Evol.">
        <title>Comparative Genomics of a Bacterivorous Green Alga Reveals Evolutionary Causalities and Consequences of Phago-Mixotrophic Mode of Nutrition.</title>
        <authorList>
            <person name="Burns J.A."/>
            <person name="Paasch A."/>
            <person name="Narechania A."/>
            <person name="Kim E."/>
        </authorList>
    </citation>
    <scope>NUCLEOTIDE SEQUENCE [LARGE SCALE GENOMIC DNA]</scope>
    <source>
        <strain evidence="2 3">PLY_AMNH</strain>
    </source>
</reference>
<keyword evidence="3" id="KW-1185">Reference proteome</keyword>
<accession>A0AAE0LGQ5</accession>
<feature type="transmembrane region" description="Helical" evidence="1">
    <location>
        <begin position="441"/>
        <end position="461"/>
    </location>
</feature>
<proteinExistence type="predicted"/>
<comment type="caution">
    <text evidence="2">The sequence shown here is derived from an EMBL/GenBank/DDBJ whole genome shotgun (WGS) entry which is preliminary data.</text>
</comment>
<evidence type="ECO:0000256" key="1">
    <source>
        <dbReference type="SAM" id="Phobius"/>
    </source>
</evidence>
<protein>
    <submittedName>
        <fullName evidence="2">Uncharacterized protein</fullName>
    </submittedName>
</protein>